<evidence type="ECO:0000313" key="1">
    <source>
        <dbReference type="EMBL" id="SOC11583.1"/>
    </source>
</evidence>
<protein>
    <submittedName>
        <fullName evidence="1">Uncharacterized protein</fullName>
    </submittedName>
</protein>
<evidence type="ECO:0000313" key="2">
    <source>
        <dbReference type="Proteomes" id="UP000219111"/>
    </source>
</evidence>
<keyword evidence="2" id="KW-1185">Reference proteome</keyword>
<gene>
    <name evidence="1" type="ORF">SAMN05877831_1099</name>
</gene>
<sequence>MKKNGLRIDANYTEDVVGFALESFLTLLGFPRQRFTIEPFSWAAERWLGADARLHSAIRGFRPFYMQFKRPAAYPDFSTSKIIRDRRKAELSIAPRALYFPLRQKQESHRDFQHNVLLRLREKLLHRDLGDAAYVCPLFLDRSAYRLSLHWSGLTRWPRFWRHHPWEWEDILLEDGGRTARFERIPVLAEHVTVPPHKRITSAAHSYSFTEQGTELCFHSPQALPEGSMSLADFLGKLVNGFLRGEKLSPDQSNDTLTELIGAVYGDSGEDMTRYLLEGDGPLRHWFAWGDHLRAHYAIEQYALVRWEAGLPELF</sequence>
<dbReference type="EMBL" id="OBMT01000009">
    <property type="protein sequence ID" value="SOC11583.1"/>
    <property type="molecule type" value="Genomic_DNA"/>
</dbReference>
<name>A0A285SXS4_9RHOB</name>
<dbReference type="Proteomes" id="UP000219111">
    <property type="component" value="Unassembled WGS sequence"/>
</dbReference>
<dbReference type="OrthoDB" id="1491455at2"/>
<reference evidence="2" key="1">
    <citation type="submission" date="2017-08" db="EMBL/GenBank/DDBJ databases">
        <authorList>
            <person name="Varghese N."/>
            <person name="Submissions S."/>
        </authorList>
    </citation>
    <scope>NUCLEOTIDE SEQUENCE [LARGE SCALE GENOMIC DNA]</scope>
    <source>
        <strain evidence="2">JA276</strain>
    </source>
</reference>
<accession>A0A285SXS4</accession>
<dbReference type="RefSeq" id="WP_097070473.1">
    <property type="nucleotide sequence ID" value="NZ_OBMT01000009.1"/>
</dbReference>
<organism evidence="1 2">
    <name type="scientific">Rhodobacter maris</name>
    <dbReference type="NCBI Taxonomy" id="446682"/>
    <lineage>
        <taxon>Bacteria</taxon>
        <taxon>Pseudomonadati</taxon>
        <taxon>Pseudomonadota</taxon>
        <taxon>Alphaproteobacteria</taxon>
        <taxon>Rhodobacterales</taxon>
        <taxon>Rhodobacter group</taxon>
        <taxon>Rhodobacter</taxon>
    </lineage>
</organism>
<dbReference type="AlphaFoldDB" id="A0A285SXS4"/>
<proteinExistence type="predicted"/>